<dbReference type="PANTHER" id="PTHR44013:SF1">
    <property type="entry name" value="ZINC-TYPE ALCOHOL DEHYDROGENASE-LIKE PROTEIN C16A3.02C"/>
    <property type="match status" value="1"/>
</dbReference>
<accession>A0A5A7S8C9</accession>
<dbReference type="InterPro" id="IPR052733">
    <property type="entry name" value="Chloroplast_QOR"/>
</dbReference>
<keyword evidence="3" id="KW-1185">Reference proteome</keyword>
<dbReference type="InterPro" id="IPR002364">
    <property type="entry name" value="Quin_OxRdtase/zeta-crystal_CS"/>
</dbReference>
<dbReference type="Gene3D" id="3.40.50.720">
    <property type="entry name" value="NAD(P)-binding Rossmann-like Domain"/>
    <property type="match status" value="1"/>
</dbReference>
<evidence type="ECO:0000313" key="2">
    <source>
        <dbReference type="EMBL" id="KAA0021459.1"/>
    </source>
</evidence>
<dbReference type="GO" id="GO:0016491">
    <property type="term" value="F:oxidoreductase activity"/>
    <property type="evidence" value="ECO:0007669"/>
    <property type="project" value="InterPro"/>
</dbReference>
<dbReference type="InterPro" id="IPR013154">
    <property type="entry name" value="ADH-like_N"/>
</dbReference>
<dbReference type="PANTHER" id="PTHR44013">
    <property type="entry name" value="ZINC-TYPE ALCOHOL DEHYDROGENASE-LIKE PROTEIN C16A3.02C"/>
    <property type="match status" value="1"/>
</dbReference>
<reference evidence="2 3" key="1">
    <citation type="submission" date="2019-07" db="EMBL/GenBank/DDBJ databases">
        <title>Rhodococcus cavernicolus sp. nov., isolated from a cave.</title>
        <authorList>
            <person name="Lee S.D."/>
        </authorList>
    </citation>
    <scope>NUCLEOTIDE SEQUENCE [LARGE SCALE GENOMIC DNA]</scope>
    <source>
        <strain evidence="2 3">C1-24</strain>
    </source>
</reference>
<dbReference type="Proteomes" id="UP000322244">
    <property type="component" value="Unassembled WGS sequence"/>
</dbReference>
<dbReference type="Gene3D" id="3.90.180.10">
    <property type="entry name" value="Medium-chain alcohol dehydrogenases, catalytic domain"/>
    <property type="match status" value="1"/>
</dbReference>
<dbReference type="AlphaFoldDB" id="A0A5A7S8C9"/>
<evidence type="ECO:0000259" key="1">
    <source>
        <dbReference type="SMART" id="SM00829"/>
    </source>
</evidence>
<comment type="caution">
    <text evidence="2">The sequence shown here is derived from an EMBL/GenBank/DDBJ whole genome shotgun (WGS) entry which is preliminary data.</text>
</comment>
<dbReference type="InterPro" id="IPR020843">
    <property type="entry name" value="ER"/>
</dbReference>
<name>A0A5A7S8C9_9NOCA</name>
<dbReference type="InterPro" id="IPR011032">
    <property type="entry name" value="GroES-like_sf"/>
</dbReference>
<proteinExistence type="predicted"/>
<dbReference type="OrthoDB" id="3613651at2"/>
<dbReference type="GO" id="GO:0008270">
    <property type="term" value="F:zinc ion binding"/>
    <property type="evidence" value="ECO:0007669"/>
    <property type="project" value="InterPro"/>
</dbReference>
<dbReference type="Pfam" id="PF13602">
    <property type="entry name" value="ADH_zinc_N_2"/>
    <property type="match status" value="1"/>
</dbReference>
<dbReference type="Pfam" id="PF08240">
    <property type="entry name" value="ADH_N"/>
    <property type="match status" value="1"/>
</dbReference>
<dbReference type="EMBL" id="VLNY01000010">
    <property type="protein sequence ID" value="KAA0021459.1"/>
    <property type="molecule type" value="Genomic_DNA"/>
</dbReference>
<dbReference type="SMART" id="SM00829">
    <property type="entry name" value="PKS_ER"/>
    <property type="match status" value="1"/>
</dbReference>
<dbReference type="SUPFAM" id="SSF51735">
    <property type="entry name" value="NAD(P)-binding Rossmann-fold domains"/>
    <property type="match status" value="1"/>
</dbReference>
<evidence type="ECO:0000313" key="3">
    <source>
        <dbReference type="Proteomes" id="UP000322244"/>
    </source>
</evidence>
<dbReference type="SUPFAM" id="SSF50129">
    <property type="entry name" value="GroES-like"/>
    <property type="match status" value="1"/>
</dbReference>
<dbReference type="PROSITE" id="PS01162">
    <property type="entry name" value="QOR_ZETA_CRYSTAL"/>
    <property type="match status" value="1"/>
</dbReference>
<dbReference type="InterPro" id="IPR036291">
    <property type="entry name" value="NAD(P)-bd_dom_sf"/>
</dbReference>
<feature type="domain" description="Enoyl reductase (ER)" evidence="1">
    <location>
        <begin position="12"/>
        <end position="321"/>
    </location>
</feature>
<organism evidence="2 3">
    <name type="scientific">Antrihabitans cavernicola</name>
    <dbReference type="NCBI Taxonomy" id="2495913"/>
    <lineage>
        <taxon>Bacteria</taxon>
        <taxon>Bacillati</taxon>
        <taxon>Actinomycetota</taxon>
        <taxon>Actinomycetes</taxon>
        <taxon>Mycobacteriales</taxon>
        <taxon>Nocardiaceae</taxon>
        <taxon>Antrihabitans</taxon>
    </lineage>
</organism>
<sequence length="323" mass="34091">MQAMVHDEYGEAEDVLRLERVERPSVGDDEFLIRVHTAGVDRGAWHLMAGLPYPVRLAGYGVCRPRTRIRGREVAGIVAATGRNVTDFRVGDKVFGIAEGCFAEYAVGTADTVVRMPASLSFEQAAALPISGITALQAVRGRGQVASGQSVLIIGASGGVGTYAVQIAKALGATVTGVCSASKVDLVRSIGADHVIDYTESDIDTNSHYDVIVDTGGNRALRQLRTALDQHGTLVIVGSETSGRILGGTDRQLRALMLSPFVSQKLTTLIASEKATELAALVDLVESGSIMPVVDRAFPLPDTVAAIAHMRDGRARGKVVVTV</sequence>
<protein>
    <submittedName>
        <fullName evidence="2">NAD(P)-dependent alcohol dehydrogenase</fullName>
    </submittedName>
</protein>
<dbReference type="CDD" id="cd08267">
    <property type="entry name" value="MDR1"/>
    <property type="match status" value="1"/>
</dbReference>
<gene>
    <name evidence="2" type="ORF">FOY51_19480</name>
</gene>